<dbReference type="RefSeq" id="WP_314514124.1">
    <property type="nucleotide sequence ID" value="NZ_JASJOU010000008.1"/>
</dbReference>
<dbReference type="Pfam" id="PF19493">
    <property type="entry name" value="Trypco1"/>
    <property type="match status" value="1"/>
</dbReference>
<dbReference type="Proteomes" id="UP001232063">
    <property type="component" value="Unassembled WGS sequence"/>
</dbReference>
<name>A0AAE3R5C4_9BACT</name>
<evidence type="ECO:0000313" key="3">
    <source>
        <dbReference type="Proteomes" id="UP001232063"/>
    </source>
</evidence>
<evidence type="ECO:0000259" key="1">
    <source>
        <dbReference type="Pfam" id="PF19493"/>
    </source>
</evidence>
<proteinExistence type="predicted"/>
<accession>A0AAE3R5C4</accession>
<organism evidence="2 3">
    <name type="scientific">Xanthocytophaga agilis</name>
    <dbReference type="NCBI Taxonomy" id="3048010"/>
    <lineage>
        <taxon>Bacteria</taxon>
        <taxon>Pseudomonadati</taxon>
        <taxon>Bacteroidota</taxon>
        <taxon>Cytophagia</taxon>
        <taxon>Cytophagales</taxon>
        <taxon>Rhodocytophagaceae</taxon>
        <taxon>Xanthocytophaga</taxon>
    </lineage>
</organism>
<reference evidence="2" key="1">
    <citation type="submission" date="2023-05" db="EMBL/GenBank/DDBJ databases">
        <authorList>
            <person name="Zhang X."/>
        </authorList>
    </citation>
    <scope>NUCLEOTIDE SEQUENCE</scope>
    <source>
        <strain evidence="2">BD1B2-1</strain>
    </source>
</reference>
<sequence length="121" mass="13315">MSKKLIEFETEDGAMVLIESSLETEQAMRNISSDGKVTKGGKLEEALKPIKAFASSFRKHIESIDIKPDEVEVKTGLKFTAKTGPVLACFIDPSAEATFEVTLKWKLTNEPVSTTHPSTKE</sequence>
<protein>
    <submittedName>
        <fullName evidence="2">CU044_2847 family protein</fullName>
    </submittedName>
</protein>
<dbReference type="EMBL" id="JASJOU010000008">
    <property type="protein sequence ID" value="MDJ1503510.1"/>
    <property type="molecule type" value="Genomic_DNA"/>
</dbReference>
<evidence type="ECO:0000313" key="2">
    <source>
        <dbReference type="EMBL" id="MDJ1503510.1"/>
    </source>
</evidence>
<keyword evidence="3" id="KW-1185">Reference proteome</keyword>
<gene>
    <name evidence="2" type="ORF">QNI22_22780</name>
</gene>
<dbReference type="NCBIfam" id="NF041216">
    <property type="entry name" value="CU044_2847_fam"/>
    <property type="match status" value="1"/>
</dbReference>
<dbReference type="InterPro" id="IPR045794">
    <property type="entry name" value="Trypco1"/>
</dbReference>
<comment type="caution">
    <text evidence="2">The sequence shown here is derived from an EMBL/GenBank/DDBJ whole genome shotgun (WGS) entry which is preliminary data.</text>
</comment>
<dbReference type="AlphaFoldDB" id="A0AAE3R5C4"/>
<feature type="domain" description="Trypsin-co-occurring" evidence="1">
    <location>
        <begin position="8"/>
        <end position="106"/>
    </location>
</feature>